<dbReference type="PANTHER" id="PTHR12526:SF630">
    <property type="entry name" value="GLYCOSYLTRANSFERASE"/>
    <property type="match status" value="1"/>
</dbReference>
<dbReference type="Pfam" id="PF00534">
    <property type="entry name" value="Glycos_transf_1"/>
    <property type="match status" value="1"/>
</dbReference>
<dbReference type="InterPro" id="IPR001296">
    <property type="entry name" value="Glyco_trans_1"/>
</dbReference>
<name>A0A3M8HHI8_9BACI</name>
<evidence type="ECO:0000313" key="3">
    <source>
        <dbReference type="Proteomes" id="UP000279909"/>
    </source>
</evidence>
<evidence type="ECO:0000313" key="2">
    <source>
        <dbReference type="EMBL" id="RND01825.1"/>
    </source>
</evidence>
<dbReference type="AlphaFoldDB" id="A0A3M8HHI8"/>
<keyword evidence="3" id="KW-1185">Reference proteome</keyword>
<dbReference type="Proteomes" id="UP000279909">
    <property type="component" value="Unassembled WGS sequence"/>
</dbReference>
<accession>A0A3M8HHI8</accession>
<feature type="domain" description="Glycosyl transferase family 1" evidence="1">
    <location>
        <begin position="215"/>
        <end position="373"/>
    </location>
</feature>
<gene>
    <name evidence="2" type="ORF">EC501_01290</name>
</gene>
<reference evidence="2 3" key="1">
    <citation type="journal article" date="2014" name="Int. J. Syst. Evol. Microbiol.">
        <title>Lysinibacillus halotolerans sp. nov., isolated from saline-alkaline soil.</title>
        <authorList>
            <person name="Kong D."/>
            <person name="Wang Y."/>
            <person name="Zhao B."/>
            <person name="Li Y."/>
            <person name="Song J."/>
            <person name="Zhai Y."/>
            <person name="Zhang C."/>
            <person name="Wang H."/>
            <person name="Chen X."/>
            <person name="Zhao B."/>
            <person name="Ruan Z."/>
        </authorList>
    </citation>
    <scope>NUCLEOTIDE SEQUENCE [LARGE SCALE GENOMIC DNA]</scope>
    <source>
        <strain evidence="2 3">MCCC 1A12703</strain>
    </source>
</reference>
<dbReference type="PANTHER" id="PTHR12526">
    <property type="entry name" value="GLYCOSYLTRANSFERASE"/>
    <property type="match status" value="1"/>
</dbReference>
<dbReference type="GO" id="GO:0016757">
    <property type="term" value="F:glycosyltransferase activity"/>
    <property type="evidence" value="ECO:0007669"/>
    <property type="project" value="InterPro"/>
</dbReference>
<dbReference type="SUPFAM" id="SSF53756">
    <property type="entry name" value="UDP-Glycosyltransferase/glycogen phosphorylase"/>
    <property type="match status" value="1"/>
</dbReference>
<protein>
    <submittedName>
        <fullName evidence="2">Glycosyltransferase family 4 protein</fullName>
    </submittedName>
</protein>
<evidence type="ECO:0000259" key="1">
    <source>
        <dbReference type="Pfam" id="PF00534"/>
    </source>
</evidence>
<keyword evidence="2" id="KW-0808">Transferase</keyword>
<dbReference type="EMBL" id="RHLQ01000001">
    <property type="protein sequence ID" value="RND01825.1"/>
    <property type="molecule type" value="Genomic_DNA"/>
</dbReference>
<dbReference type="Gene3D" id="3.40.50.2000">
    <property type="entry name" value="Glycogen Phosphorylase B"/>
    <property type="match status" value="2"/>
</dbReference>
<comment type="caution">
    <text evidence="2">The sequence shown here is derived from an EMBL/GenBank/DDBJ whole genome shotgun (WGS) entry which is preliminary data.</text>
</comment>
<proteinExistence type="predicted"/>
<organism evidence="2 3">
    <name type="scientific">Lysinibacillus halotolerans</name>
    <dbReference type="NCBI Taxonomy" id="1368476"/>
    <lineage>
        <taxon>Bacteria</taxon>
        <taxon>Bacillati</taxon>
        <taxon>Bacillota</taxon>
        <taxon>Bacilli</taxon>
        <taxon>Bacillales</taxon>
        <taxon>Bacillaceae</taxon>
        <taxon>Lysinibacillus</taxon>
    </lineage>
</organism>
<sequence>MEHSIIQECLILQKKNIVFVLNEYNGHGGAQRVASILANDFVADGHNVKILSINEQQNQPSYFNDQVEVNVLHEDGYRAPMEKALFPHLKSFKFKVVSKELKRRRQLIKSRLKVEKFFDQFGDEMVYVIVIQVWGMQWLENLMYRKNIKIIGQSHESFAAAYNSHRFKRILKYYKQTAKFLLLTEKDATKFESLGFTNVGVLHNPTTYRKKQDAKKLWENKTFISVGRLIEDKGNDLLIEAFNKVKDQLPGWKLEIYGDGPDHKNLKLLIDIYNLHDRVFLKGRTENALEVYERASILLLGSKAEGLPMTLIEAQSCSLPCISTDCAPGIKEIINEYETGLLATVGDADQFSRHMVRLAKDFNKYEAYSKNAYIESQKFERNYIKQQWYALFDEVGVEHE</sequence>